<accession>A0A1Y5SG26</accession>
<evidence type="ECO:0000313" key="2">
    <source>
        <dbReference type="Proteomes" id="UP000193623"/>
    </source>
</evidence>
<evidence type="ECO:0000313" key="1">
    <source>
        <dbReference type="EMBL" id="SLN38763.1"/>
    </source>
</evidence>
<keyword evidence="2" id="KW-1185">Reference proteome</keyword>
<organism evidence="1 2">
    <name type="scientific">Pseudooctadecabacter jejudonensis</name>
    <dbReference type="NCBI Taxonomy" id="1391910"/>
    <lineage>
        <taxon>Bacteria</taxon>
        <taxon>Pseudomonadati</taxon>
        <taxon>Pseudomonadota</taxon>
        <taxon>Alphaproteobacteria</taxon>
        <taxon>Rhodobacterales</taxon>
        <taxon>Paracoccaceae</taxon>
        <taxon>Pseudooctadecabacter</taxon>
    </lineage>
</organism>
<gene>
    <name evidence="1" type="ORF">PSJ8397_01920</name>
</gene>
<name>A0A1Y5SG26_9RHOB</name>
<protein>
    <submittedName>
        <fullName evidence="1">Uncharacterized protein</fullName>
    </submittedName>
</protein>
<reference evidence="1 2" key="1">
    <citation type="submission" date="2017-03" db="EMBL/GenBank/DDBJ databases">
        <authorList>
            <person name="Afonso C.L."/>
            <person name="Miller P.J."/>
            <person name="Scott M.A."/>
            <person name="Spackman E."/>
            <person name="Goraichik I."/>
            <person name="Dimitrov K.M."/>
            <person name="Suarez D.L."/>
            <person name="Swayne D.E."/>
        </authorList>
    </citation>
    <scope>NUCLEOTIDE SEQUENCE [LARGE SCALE GENOMIC DNA]</scope>
    <source>
        <strain evidence="1 2">CECT 8397</strain>
    </source>
</reference>
<dbReference type="EMBL" id="FWFT01000003">
    <property type="protein sequence ID" value="SLN38763.1"/>
    <property type="molecule type" value="Genomic_DNA"/>
</dbReference>
<dbReference type="RefSeq" id="WP_085864364.1">
    <property type="nucleotide sequence ID" value="NZ_FWFT01000003.1"/>
</dbReference>
<dbReference type="AlphaFoldDB" id="A0A1Y5SG26"/>
<proteinExistence type="predicted"/>
<dbReference type="Proteomes" id="UP000193623">
    <property type="component" value="Unassembled WGS sequence"/>
</dbReference>
<sequence length="117" mass="13294">MTEDEPLISQETPDGFFHYRLLPYRMMAIKDGTYADFTKTTGDLESYFTKPSRSDRTTEICPMSPEAVATELLFRWRSTSSLLADMGSNLADVARQLSKIETSQDDGEVSDFVYPLF</sequence>